<comment type="caution">
    <text evidence="1">The sequence shown here is derived from an EMBL/GenBank/DDBJ whole genome shotgun (WGS) entry which is preliminary data.</text>
</comment>
<reference evidence="1 2" key="1">
    <citation type="submission" date="2019-03" db="EMBL/GenBank/DDBJ databases">
        <title>Genomic Encyclopedia of Type Strains, Phase IV (KMG-IV): sequencing the most valuable type-strain genomes for metagenomic binning, comparative biology and taxonomic classification.</title>
        <authorList>
            <person name="Goeker M."/>
        </authorList>
    </citation>
    <scope>NUCLEOTIDE SEQUENCE [LARGE SCALE GENOMIC DNA]</scope>
    <source>
        <strain evidence="1 2">DSM 16326</strain>
    </source>
</reference>
<dbReference type="Proteomes" id="UP000294914">
    <property type="component" value="Unassembled WGS sequence"/>
</dbReference>
<evidence type="ECO:0000313" key="1">
    <source>
        <dbReference type="EMBL" id="TDY03021.1"/>
    </source>
</evidence>
<sequence length="260" mass="29061">MSLKLRLLIPGRSNGFAGVLASLLLAVTSTVRADGPISTVKSAMQHTTTGDLYVAAGYPVNHEGHERALDRLWEKANDKKLSDDSYHQKWKQIEPAELRTLFGHLDTHYYLLFPRVKRVDSGNGHGRIEFAGYSIERREVTGAALFRWGCSGEVIPVLNLGAWPSDTYREWGPLAISIHGKFTGARLVDLDKSLVPDAYTRQVDNTEQWVTIEWPDAKYRATVTHHAFATGEAFQHIFATGDSPGYFSVLEPQGPMDYRC</sequence>
<dbReference type="RefSeq" id="WP_134082432.1">
    <property type="nucleotide sequence ID" value="NZ_SOQX01000002.1"/>
</dbReference>
<protein>
    <submittedName>
        <fullName evidence="1">Uncharacterized protein</fullName>
    </submittedName>
</protein>
<name>A0A4R8IPY9_9GAMM</name>
<proteinExistence type="predicted"/>
<dbReference type="EMBL" id="SOQX01000002">
    <property type="protein sequence ID" value="TDY03021.1"/>
    <property type="molecule type" value="Genomic_DNA"/>
</dbReference>
<accession>A0A4R8IPY9</accession>
<evidence type="ECO:0000313" key="2">
    <source>
        <dbReference type="Proteomes" id="UP000294914"/>
    </source>
</evidence>
<keyword evidence="2" id="KW-1185">Reference proteome</keyword>
<organism evidence="1 2">
    <name type="scientific">Thiohalophilus thiocyanatoxydans</name>
    <dbReference type="NCBI Taxonomy" id="381308"/>
    <lineage>
        <taxon>Bacteria</taxon>
        <taxon>Pseudomonadati</taxon>
        <taxon>Pseudomonadota</taxon>
        <taxon>Gammaproteobacteria</taxon>
        <taxon>Thiohalomonadales</taxon>
        <taxon>Thiohalophilaceae</taxon>
        <taxon>Thiohalophilus</taxon>
    </lineage>
</organism>
<gene>
    <name evidence="1" type="ORF">EDC23_1406</name>
</gene>
<dbReference type="AlphaFoldDB" id="A0A4R8IPY9"/>